<dbReference type="InterPro" id="IPR005323">
    <property type="entry name" value="CBM41_pullulanase"/>
</dbReference>
<evidence type="ECO:0000259" key="6">
    <source>
        <dbReference type="Pfam" id="PF17967"/>
    </source>
</evidence>
<accession>A0AA38GPM8</accession>
<protein>
    <recommendedName>
        <fullName evidence="9">Pullulanase</fullName>
    </recommendedName>
</protein>
<reference evidence="7 8" key="1">
    <citation type="journal article" date="2021" name="Nat. Plants">
        <title>The Taxus genome provides insights into paclitaxel biosynthesis.</title>
        <authorList>
            <person name="Xiong X."/>
            <person name="Gou J."/>
            <person name="Liao Q."/>
            <person name="Li Y."/>
            <person name="Zhou Q."/>
            <person name="Bi G."/>
            <person name="Li C."/>
            <person name="Du R."/>
            <person name="Wang X."/>
            <person name="Sun T."/>
            <person name="Guo L."/>
            <person name="Liang H."/>
            <person name="Lu P."/>
            <person name="Wu Y."/>
            <person name="Zhang Z."/>
            <person name="Ro D.K."/>
            <person name="Shang Y."/>
            <person name="Huang S."/>
            <person name="Yan J."/>
        </authorList>
    </citation>
    <scope>NUCLEOTIDE SEQUENCE [LARGE SCALE GENOMIC DNA]</scope>
    <source>
        <strain evidence="7">Ta-2019</strain>
    </source>
</reference>
<dbReference type="Gene3D" id="3.20.20.80">
    <property type="entry name" value="Glycosidases"/>
    <property type="match status" value="1"/>
</dbReference>
<dbReference type="GO" id="GO:0005975">
    <property type="term" value="P:carbohydrate metabolic process"/>
    <property type="evidence" value="ECO:0007669"/>
    <property type="project" value="InterPro"/>
</dbReference>
<evidence type="ECO:0000256" key="4">
    <source>
        <dbReference type="ARBA" id="ARBA00023295"/>
    </source>
</evidence>
<dbReference type="GO" id="GO:0004553">
    <property type="term" value="F:hydrolase activity, hydrolyzing O-glycosyl compounds"/>
    <property type="evidence" value="ECO:0007669"/>
    <property type="project" value="UniProtKB-ARBA"/>
</dbReference>
<comment type="similarity">
    <text evidence="1">Belongs to the glycosyl hydrolase 13 family.</text>
</comment>
<dbReference type="Proteomes" id="UP000824469">
    <property type="component" value="Unassembled WGS sequence"/>
</dbReference>
<dbReference type="GO" id="GO:0030246">
    <property type="term" value="F:carbohydrate binding"/>
    <property type="evidence" value="ECO:0007669"/>
    <property type="project" value="InterPro"/>
</dbReference>
<evidence type="ECO:0000256" key="1">
    <source>
        <dbReference type="ARBA" id="ARBA00008061"/>
    </source>
</evidence>
<dbReference type="InterPro" id="IPR032675">
    <property type="entry name" value="LRR_dom_sf"/>
</dbReference>
<dbReference type="AlphaFoldDB" id="A0AA38GPM8"/>
<proteinExistence type="inferred from homology"/>
<dbReference type="InterPro" id="IPR001611">
    <property type="entry name" value="Leu-rich_rpt"/>
</dbReference>
<dbReference type="InterPro" id="IPR040671">
    <property type="entry name" value="Pullulanase_N2"/>
</dbReference>
<evidence type="ECO:0000313" key="8">
    <source>
        <dbReference type="Proteomes" id="UP000824469"/>
    </source>
</evidence>
<dbReference type="InterPro" id="IPR017853">
    <property type="entry name" value="GH"/>
</dbReference>
<dbReference type="SUPFAM" id="SSF51445">
    <property type="entry name" value="(Trans)glycosidases"/>
    <property type="match status" value="1"/>
</dbReference>
<comment type="caution">
    <text evidence="7">The sequence shown here is derived from an EMBL/GenBank/DDBJ whole genome shotgun (WGS) entry which is preliminary data.</text>
</comment>
<dbReference type="Gene3D" id="2.60.40.1130">
    <property type="entry name" value="Rab geranylgeranyltransferase alpha-subunit, insert domain"/>
    <property type="match status" value="1"/>
</dbReference>
<name>A0AA38GPM8_TAXCH</name>
<dbReference type="Gene3D" id="3.80.10.10">
    <property type="entry name" value="Ribonuclease Inhibitor"/>
    <property type="match status" value="1"/>
</dbReference>
<dbReference type="SUPFAM" id="SSF81296">
    <property type="entry name" value="E set domains"/>
    <property type="match status" value="1"/>
</dbReference>
<feature type="domain" description="Pullulanase N2" evidence="6">
    <location>
        <begin position="286"/>
        <end position="383"/>
    </location>
</feature>
<keyword evidence="8" id="KW-1185">Reference proteome</keyword>
<evidence type="ECO:0000313" key="7">
    <source>
        <dbReference type="EMBL" id="KAH9326336.1"/>
    </source>
</evidence>
<dbReference type="SUPFAM" id="SSF49452">
    <property type="entry name" value="Starch-binding domain-like"/>
    <property type="match status" value="1"/>
</dbReference>
<dbReference type="Pfam" id="PF13855">
    <property type="entry name" value="LRR_8"/>
    <property type="match status" value="1"/>
</dbReference>
<keyword evidence="3" id="KW-0378">Hydrolase</keyword>
<dbReference type="Pfam" id="PF03714">
    <property type="entry name" value="PUD"/>
    <property type="match status" value="1"/>
</dbReference>
<evidence type="ECO:0000256" key="3">
    <source>
        <dbReference type="ARBA" id="ARBA00022801"/>
    </source>
</evidence>
<feature type="non-terminal residue" evidence="7">
    <location>
        <position position="1"/>
    </location>
</feature>
<dbReference type="Gene3D" id="2.60.40.1110">
    <property type="match status" value="1"/>
</dbReference>
<dbReference type="EMBL" id="JAHRHJ020000002">
    <property type="protein sequence ID" value="KAH9326336.1"/>
    <property type="molecule type" value="Genomic_DNA"/>
</dbReference>
<dbReference type="SUPFAM" id="SSF52058">
    <property type="entry name" value="L domain-like"/>
    <property type="match status" value="1"/>
</dbReference>
<keyword evidence="4" id="KW-0326">Glycosidase</keyword>
<feature type="domain" description="Pullulanase carbohydrate-binding module 41" evidence="5">
    <location>
        <begin position="182"/>
        <end position="269"/>
    </location>
</feature>
<dbReference type="InterPro" id="IPR013784">
    <property type="entry name" value="Carb-bd-like_fold"/>
</dbReference>
<dbReference type="PANTHER" id="PTHR43002">
    <property type="entry name" value="GLYCOGEN DEBRANCHING ENZYME"/>
    <property type="match status" value="1"/>
</dbReference>
<dbReference type="OMA" id="PHIAHYK"/>
<evidence type="ECO:0008006" key="9">
    <source>
        <dbReference type="Google" id="ProtNLM"/>
    </source>
</evidence>
<dbReference type="InterPro" id="IPR014756">
    <property type="entry name" value="Ig_E-set"/>
</dbReference>
<organism evidence="7 8">
    <name type="scientific">Taxus chinensis</name>
    <name type="common">Chinese yew</name>
    <name type="synonym">Taxus wallichiana var. chinensis</name>
    <dbReference type="NCBI Taxonomy" id="29808"/>
    <lineage>
        <taxon>Eukaryota</taxon>
        <taxon>Viridiplantae</taxon>
        <taxon>Streptophyta</taxon>
        <taxon>Embryophyta</taxon>
        <taxon>Tracheophyta</taxon>
        <taxon>Spermatophyta</taxon>
        <taxon>Pinopsida</taxon>
        <taxon>Pinidae</taxon>
        <taxon>Conifers II</taxon>
        <taxon>Cupressales</taxon>
        <taxon>Taxaceae</taxon>
        <taxon>Taxus</taxon>
    </lineage>
</organism>
<dbReference type="CDD" id="cd11341">
    <property type="entry name" value="AmyAc_Pullulanase_LD-like"/>
    <property type="match status" value="1"/>
</dbReference>
<evidence type="ECO:0000256" key="2">
    <source>
        <dbReference type="ARBA" id="ARBA00022729"/>
    </source>
</evidence>
<gene>
    <name evidence="7" type="ORF">KI387_006514</name>
</gene>
<dbReference type="Pfam" id="PF17967">
    <property type="entry name" value="Pullulanase_N2"/>
    <property type="match status" value="1"/>
</dbReference>
<dbReference type="CDD" id="cd10315">
    <property type="entry name" value="CBM41_pullulanase"/>
    <property type="match status" value="1"/>
</dbReference>
<keyword evidence="2" id="KW-0732">Signal</keyword>
<evidence type="ECO:0000259" key="5">
    <source>
        <dbReference type="Pfam" id="PF03714"/>
    </source>
</evidence>
<sequence length="730" mass="81479">MLSSVRRLDLSGNRLEGKVPTRIGRLGGLAWLDLSRNGLTGGFPVEILGLNKLKHVNLRYNHLCGEIPQGETLTVLPAYDFLHNDCLCGTPFAVCMAALARSSSIALVYQAKQSIKSDRSDRSFFSGFRSNKRYRAITFKKKLRTRESSSVSDFKGRMGGIVCCKSTEIKASLEEPQEFTSIRIHYHRKDHEYENWGLHAWGDINVQTLWEKPLSAAGSDDFGMFWDVRVKPEGVLNFIIHKGETKDFSGSIEAGDMDIWVVSEHSSVFKVKPDLTSVLKGNLSLSRAYWVSESLLAWNLDVEHVQFLLFGSQNAKLDITDGVIKGEDWVIALEEECEILPRKVTEKFPHIAHYKAIKLPAGVDVKGLVKSQLAIACIDENGERSLFVNLNDAALKPKGWDSLADEKPQLESFSDIVIYELHIRDFSVNDKSVDPNLRGTYLGFTSHDSAGMCHLKKLAESGLTHLHLLPSFHYATVDDNKENWKYIDDDKLASLPPDSEEQQAQIVAIQDEDGFNWGYDPILWGVPKGSYSTNPNGSCRTLEFRKMVQALNHIGLRVILDTVYNHLHASGPNDKGSVLDKVVPGYYLRRNADGLVENSACMNNTASEHYMVNRLIIDDLLLWATEYKVDGFRFDLMGHLMKSTMVSARNALDRLSKQKNGVDGSKIYIYGEGWDFGEVAHNGRGTNASQVNLAGTGIGSFNDRIRDSVLGGSPFGPHLQQGFVTGLFLQ</sequence>